<evidence type="ECO:0000313" key="10">
    <source>
        <dbReference type="Proteomes" id="UP000050795"/>
    </source>
</evidence>
<keyword evidence="4 6" id="KW-0862">Zinc</keyword>
<dbReference type="PROSITE" id="PS00478">
    <property type="entry name" value="LIM_DOMAIN_1"/>
    <property type="match status" value="1"/>
</dbReference>
<dbReference type="AlphaFoldDB" id="A0AA85ITL5"/>
<dbReference type="GO" id="GO:0046872">
    <property type="term" value="F:metal ion binding"/>
    <property type="evidence" value="ECO:0007669"/>
    <property type="project" value="UniProtKB-KW"/>
</dbReference>
<dbReference type="GO" id="GO:0005737">
    <property type="term" value="C:cytoplasm"/>
    <property type="evidence" value="ECO:0007669"/>
    <property type="project" value="UniProtKB-ARBA"/>
</dbReference>
<evidence type="ECO:0008006" key="12">
    <source>
        <dbReference type="Google" id="ProtNLM"/>
    </source>
</evidence>
<dbReference type="InterPro" id="IPR001452">
    <property type="entry name" value="SH3_domain"/>
</dbReference>
<dbReference type="Pfam" id="PF14604">
    <property type="entry name" value="SH3_9"/>
    <property type="match status" value="1"/>
</dbReference>
<dbReference type="SUPFAM" id="SSF50044">
    <property type="entry name" value="SH3-domain"/>
    <property type="match status" value="1"/>
</dbReference>
<evidence type="ECO:0000256" key="3">
    <source>
        <dbReference type="ARBA" id="ARBA00022737"/>
    </source>
</evidence>
<dbReference type="SMART" id="SM00227">
    <property type="entry name" value="NEBU"/>
    <property type="match status" value="1"/>
</dbReference>
<reference evidence="11" key="2">
    <citation type="submission" date="2023-11" db="UniProtKB">
        <authorList>
            <consortium name="WormBaseParasite"/>
        </authorList>
    </citation>
    <scope>IDENTIFICATION</scope>
</reference>
<dbReference type="InterPro" id="IPR036028">
    <property type="entry name" value="SH3-like_dom_sf"/>
</dbReference>
<protein>
    <recommendedName>
        <fullName evidence="12">LIM zinc-binding domain-containing protein</fullName>
    </recommendedName>
</protein>
<evidence type="ECO:0000256" key="4">
    <source>
        <dbReference type="ARBA" id="ARBA00022833"/>
    </source>
</evidence>
<evidence type="ECO:0000256" key="1">
    <source>
        <dbReference type="ARBA" id="ARBA00022443"/>
    </source>
</evidence>
<dbReference type="PANTHER" id="PTHR46218">
    <property type="entry name" value="LASP"/>
    <property type="match status" value="1"/>
</dbReference>
<dbReference type="WBParaSite" id="TREG1_104470.2">
    <property type="protein sequence ID" value="TREG1_104470.2"/>
    <property type="gene ID" value="TREG1_104470"/>
</dbReference>
<dbReference type="Pfam" id="PF00412">
    <property type="entry name" value="LIM"/>
    <property type="match status" value="1"/>
</dbReference>
<evidence type="ECO:0000256" key="7">
    <source>
        <dbReference type="PROSITE-ProRule" id="PRU00192"/>
    </source>
</evidence>
<accession>A0AA85ITL5</accession>
<evidence type="ECO:0000259" key="8">
    <source>
        <dbReference type="PROSITE" id="PS50002"/>
    </source>
</evidence>
<dbReference type="GO" id="GO:0005925">
    <property type="term" value="C:focal adhesion"/>
    <property type="evidence" value="ECO:0007669"/>
    <property type="project" value="TreeGrafter"/>
</dbReference>
<evidence type="ECO:0000313" key="11">
    <source>
        <dbReference type="WBParaSite" id="TREG1_104470.2"/>
    </source>
</evidence>
<keyword evidence="3" id="KW-0677">Repeat</keyword>
<sequence length="357" mass="40022">MNNNKDCASCGEIVYPFEVIRCSDQVWHRKCFRCQHCGMALSVSNYHGYDKRPYCTAHNPKPTTFTSIYDTPELLRATSNTKMFSSVLYRRNCGDLKVRYNADAQRMRGQITSFPDDLWTQHTLRLSKQYSEANNIRSGRSSGFDERYSPQPYRRYEARTGSAPYNSHCGSSVTPPPARLGLNNHCTSPHTFSNSTGIRRRSSSAHNGCPLYIDSIHHHHHYDQAISSPISQNGLSRAGSCHSITINTQGVPGVNNNAVVNNNYNVGSSETINLPRGSTLNLNFHNNAPHIHHNNSGFGGTFIAQYSYEAKDDDEVSFKPGDVIVNGEPISEGWMYGTVQRTGKFGMLPSNYVKLRR</sequence>
<keyword evidence="2 6" id="KW-0479">Metal-binding</keyword>
<dbReference type="InterPro" id="IPR051759">
    <property type="entry name" value="LIM-SH3_domain_protein"/>
</dbReference>
<organism evidence="10 11">
    <name type="scientific">Trichobilharzia regenti</name>
    <name type="common">Nasal bird schistosome</name>
    <dbReference type="NCBI Taxonomy" id="157069"/>
    <lineage>
        <taxon>Eukaryota</taxon>
        <taxon>Metazoa</taxon>
        <taxon>Spiralia</taxon>
        <taxon>Lophotrochozoa</taxon>
        <taxon>Platyhelminthes</taxon>
        <taxon>Trematoda</taxon>
        <taxon>Digenea</taxon>
        <taxon>Strigeidida</taxon>
        <taxon>Schistosomatoidea</taxon>
        <taxon>Schistosomatidae</taxon>
        <taxon>Trichobilharzia</taxon>
    </lineage>
</organism>
<dbReference type="PANTHER" id="PTHR46218:SF4">
    <property type="entry name" value="LIM AND SH3 DOMAIN PROTEIN LASP"/>
    <property type="match status" value="1"/>
</dbReference>
<evidence type="ECO:0000259" key="9">
    <source>
        <dbReference type="PROSITE" id="PS50023"/>
    </source>
</evidence>
<dbReference type="GO" id="GO:0051015">
    <property type="term" value="F:actin filament binding"/>
    <property type="evidence" value="ECO:0007669"/>
    <property type="project" value="TreeGrafter"/>
</dbReference>
<evidence type="ECO:0000256" key="2">
    <source>
        <dbReference type="ARBA" id="ARBA00022723"/>
    </source>
</evidence>
<reference evidence="10" key="1">
    <citation type="submission" date="2022-06" db="EMBL/GenBank/DDBJ databases">
        <authorList>
            <person name="Berger JAMES D."/>
            <person name="Berger JAMES D."/>
        </authorList>
    </citation>
    <scope>NUCLEOTIDE SEQUENCE [LARGE SCALE GENOMIC DNA]</scope>
</reference>
<evidence type="ECO:0000256" key="5">
    <source>
        <dbReference type="ARBA" id="ARBA00023038"/>
    </source>
</evidence>
<dbReference type="Gene3D" id="2.10.110.10">
    <property type="entry name" value="Cysteine Rich Protein"/>
    <property type="match status" value="1"/>
</dbReference>
<name>A0AA85ITL5_TRIRE</name>
<dbReference type="CDD" id="cd11789">
    <property type="entry name" value="SH3_Nebulin_family_C"/>
    <property type="match status" value="1"/>
</dbReference>
<dbReference type="InterPro" id="IPR000900">
    <property type="entry name" value="Nebulin_repeat"/>
</dbReference>
<dbReference type="PROSITE" id="PS50023">
    <property type="entry name" value="LIM_DOMAIN_2"/>
    <property type="match status" value="1"/>
</dbReference>
<evidence type="ECO:0000256" key="6">
    <source>
        <dbReference type="PROSITE-ProRule" id="PRU00125"/>
    </source>
</evidence>
<dbReference type="SMART" id="SM00326">
    <property type="entry name" value="SH3"/>
    <property type="match status" value="1"/>
</dbReference>
<dbReference type="Gene3D" id="2.30.30.40">
    <property type="entry name" value="SH3 Domains"/>
    <property type="match status" value="1"/>
</dbReference>
<keyword evidence="10" id="KW-1185">Reference proteome</keyword>
<dbReference type="SUPFAM" id="SSF57716">
    <property type="entry name" value="Glucocorticoid receptor-like (DNA-binding domain)"/>
    <property type="match status" value="1"/>
</dbReference>
<feature type="domain" description="LIM zinc-binding" evidence="9">
    <location>
        <begin position="5"/>
        <end position="65"/>
    </location>
</feature>
<dbReference type="PROSITE" id="PS51216">
    <property type="entry name" value="NEBULIN"/>
    <property type="match status" value="1"/>
</dbReference>
<feature type="domain" description="SH3" evidence="8">
    <location>
        <begin position="297"/>
        <end position="357"/>
    </location>
</feature>
<dbReference type="InterPro" id="IPR001781">
    <property type="entry name" value="Znf_LIM"/>
</dbReference>
<keyword evidence="1 7" id="KW-0728">SH3 domain</keyword>
<dbReference type="PROSITE" id="PS50002">
    <property type="entry name" value="SH3"/>
    <property type="match status" value="1"/>
</dbReference>
<proteinExistence type="predicted"/>
<keyword evidence="5 6" id="KW-0440">LIM domain</keyword>
<dbReference type="Proteomes" id="UP000050795">
    <property type="component" value="Unassembled WGS sequence"/>
</dbReference>
<dbReference type="SMART" id="SM00132">
    <property type="entry name" value="LIM"/>
    <property type="match status" value="1"/>
</dbReference>